<dbReference type="SUPFAM" id="SSF52949">
    <property type="entry name" value="Macro domain-like"/>
    <property type="match status" value="1"/>
</dbReference>
<organism evidence="2 3">
    <name type="scientific">Youxingia wuxianensis</name>
    <dbReference type="NCBI Taxonomy" id="2763678"/>
    <lineage>
        <taxon>Bacteria</taxon>
        <taxon>Bacillati</taxon>
        <taxon>Bacillota</taxon>
        <taxon>Clostridia</taxon>
        <taxon>Eubacteriales</taxon>
        <taxon>Oscillospiraceae</taxon>
        <taxon>Youxingia</taxon>
    </lineage>
</organism>
<protein>
    <submittedName>
        <fullName evidence="2">Protein-ADP-ribose hydrolase</fullName>
    </submittedName>
</protein>
<accession>A0A926EJ23</accession>
<evidence type="ECO:0000313" key="2">
    <source>
        <dbReference type="EMBL" id="MBC8584283.1"/>
    </source>
</evidence>
<dbReference type="InterPro" id="IPR043472">
    <property type="entry name" value="Macro_dom-like"/>
</dbReference>
<comment type="caution">
    <text evidence="2">The sequence shown here is derived from an EMBL/GenBank/DDBJ whole genome shotgun (WGS) entry which is preliminary data.</text>
</comment>
<evidence type="ECO:0000259" key="1">
    <source>
        <dbReference type="PROSITE" id="PS51154"/>
    </source>
</evidence>
<dbReference type="SMART" id="SM00506">
    <property type="entry name" value="A1pp"/>
    <property type="match status" value="1"/>
</dbReference>
<feature type="domain" description="Macro" evidence="1">
    <location>
        <begin position="72"/>
        <end position="261"/>
    </location>
</feature>
<keyword evidence="2" id="KW-0378">Hydrolase</keyword>
<dbReference type="AlphaFoldDB" id="A0A926EJ23"/>
<dbReference type="PANTHER" id="PTHR11106:SF27">
    <property type="entry name" value="MACRO DOMAIN-CONTAINING PROTEIN"/>
    <property type="match status" value="1"/>
</dbReference>
<dbReference type="NCBIfam" id="NF003163">
    <property type="entry name" value="PRK04143.1"/>
    <property type="match status" value="1"/>
</dbReference>
<dbReference type="CDD" id="cd02908">
    <property type="entry name" value="Macro_OAADPr_deacetylase"/>
    <property type="match status" value="1"/>
</dbReference>
<dbReference type="PROSITE" id="PS51154">
    <property type="entry name" value="MACRO"/>
    <property type="match status" value="1"/>
</dbReference>
<dbReference type="Proteomes" id="UP000623678">
    <property type="component" value="Unassembled WGS sequence"/>
</dbReference>
<sequence length="262" mass="30036">MERLQQLLQLNSWLLADMPQYQWQARQFATDEQSQWQLFRSLVNVREPRPVRDDFIKLQDAFLQHKIAEKGITNICDLIPMKERLYLWQGDITTLQVGAIVNAANRGMTGCYCPLHGCIDNAIHTFAGVQLRLECAAMMKEQGYPEPTGQAKITKAYNLPCDYILHTVGPIVAHRPTENDCELLANCYQSCLELADKNKIKTIAFCCISTGEFHFPNEMAACIAVETVRSYLVLHKDMSVVFNVFKDEDFKIYNQLFSKMDL</sequence>
<dbReference type="InterPro" id="IPR002589">
    <property type="entry name" value="Macro_dom"/>
</dbReference>
<gene>
    <name evidence="2" type="ORF">H8705_01640</name>
</gene>
<reference evidence="2" key="1">
    <citation type="submission" date="2020-08" db="EMBL/GenBank/DDBJ databases">
        <title>Genome public.</title>
        <authorList>
            <person name="Liu C."/>
            <person name="Sun Q."/>
        </authorList>
    </citation>
    <scope>NUCLEOTIDE SEQUENCE</scope>
    <source>
        <strain evidence="2">NSJ-64</strain>
    </source>
</reference>
<evidence type="ECO:0000313" key="3">
    <source>
        <dbReference type="Proteomes" id="UP000623678"/>
    </source>
</evidence>
<dbReference type="RefSeq" id="WP_262394108.1">
    <property type="nucleotide sequence ID" value="NZ_JACRTD010000001.1"/>
</dbReference>
<dbReference type="Gene3D" id="3.40.220.10">
    <property type="entry name" value="Leucine Aminopeptidase, subunit E, domain 1"/>
    <property type="match status" value="1"/>
</dbReference>
<proteinExistence type="predicted"/>
<dbReference type="EMBL" id="JACRTD010000001">
    <property type="protein sequence ID" value="MBC8584283.1"/>
    <property type="molecule type" value="Genomic_DNA"/>
</dbReference>
<dbReference type="PANTHER" id="PTHR11106">
    <property type="entry name" value="GANGLIOSIDE INDUCED DIFFERENTIATION ASSOCIATED PROTEIN 2-RELATED"/>
    <property type="match status" value="1"/>
</dbReference>
<dbReference type="GO" id="GO:0016787">
    <property type="term" value="F:hydrolase activity"/>
    <property type="evidence" value="ECO:0007669"/>
    <property type="project" value="UniProtKB-KW"/>
</dbReference>
<name>A0A926EJ23_9FIRM</name>
<dbReference type="Pfam" id="PF01661">
    <property type="entry name" value="Macro"/>
    <property type="match status" value="1"/>
</dbReference>
<keyword evidence="3" id="KW-1185">Reference proteome</keyword>